<dbReference type="InterPro" id="IPR003439">
    <property type="entry name" value="ABC_transporter-like_ATP-bd"/>
</dbReference>
<comment type="caution">
    <text evidence="6">The sequence shown here is derived from an EMBL/GenBank/DDBJ whole genome shotgun (WGS) entry which is preliminary data.</text>
</comment>
<dbReference type="SUPFAM" id="SSF52540">
    <property type="entry name" value="P-loop containing nucleoside triphosphate hydrolases"/>
    <property type="match status" value="1"/>
</dbReference>
<evidence type="ECO:0000256" key="4">
    <source>
        <dbReference type="ARBA" id="ARBA00023136"/>
    </source>
</evidence>
<feature type="non-terminal residue" evidence="6">
    <location>
        <position position="1"/>
    </location>
</feature>
<keyword evidence="3" id="KW-1003">Cell membrane</keyword>
<sequence length="127" mass="14360">FQDPASSLNPVFQIGDQISRVIRKHQNLSEREARGRALGLLEKVKLAEPTKIMKQYPYELSGGMKQRVMIAIALSGNPDLLIADEPTTNLDVTIQAEILDLMRDLQRDFKSSILHITHNLAFSFHPH</sequence>
<dbReference type="InterPro" id="IPR027417">
    <property type="entry name" value="P-loop_NTPase"/>
</dbReference>
<organism evidence="6">
    <name type="scientific">marine sediment metagenome</name>
    <dbReference type="NCBI Taxonomy" id="412755"/>
    <lineage>
        <taxon>unclassified sequences</taxon>
        <taxon>metagenomes</taxon>
        <taxon>ecological metagenomes</taxon>
    </lineage>
</organism>
<dbReference type="PANTHER" id="PTHR43297:SF2">
    <property type="entry name" value="DIPEPTIDE TRANSPORT ATP-BINDING PROTEIN DPPD"/>
    <property type="match status" value="1"/>
</dbReference>
<comment type="subcellular location">
    <subcellularLocation>
        <location evidence="1">Membrane</location>
    </subcellularLocation>
</comment>
<keyword evidence="2" id="KW-0813">Transport</keyword>
<accession>X1LT21</accession>
<evidence type="ECO:0000256" key="2">
    <source>
        <dbReference type="ARBA" id="ARBA00022448"/>
    </source>
</evidence>
<evidence type="ECO:0000256" key="3">
    <source>
        <dbReference type="ARBA" id="ARBA00022475"/>
    </source>
</evidence>
<gene>
    <name evidence="6" type="ORF">S06H3_31547</name>
</gene>
<protein>
    <recommendedName>
        <fullName evidence="5">ABC transporter domain-containing protein</fullName>
    </recommendedName>
</protein>
<dbReference type="Gene3D" id="3.40.50.300">
    <property type="entry name" value="P-loop containing nucleotide triphosphate hydrolases"/>
    <property type="match status" value="1"/>
</dbReference>
<dbReference type="GO" id="GO:0016887">
    <property type="term" value="F:ATP hydrolysis activity"/>
    <property type="evidence" value="ECO:0007669"/>
    <property type="project" value="InterPro"/>
</dbReference>
<reference evidence="6" key="1">
    <citation type="journal article" date="2014" name="Front. Microbiol.">
        <title>High frequency of phylogenetically diverse reductive dehalogenase-homologous genes in deep subseafloor sedimentary metagenomes.</title>
        <authorList>
            <person name="Kawai M."/>
            <person name="Futagami T."/>
            <person name="Toyoda A."/>
            <person name="Takaki Y."/>
            <person name="Nishi S."/>
            <person name="Hori S."/>
            <person name="Arai W."/>
            <person name="Tsubouchi T."/>
            <person name="Morono Y."/>
            <person name="Uchiyama I."/>
            <person name="Ito T."/>
            <person name="Fujiyama A."/>
            <person name="Inagaki F."/>
            <person name="Takami H."/>
        </authorList>
    </citation>
    <scope>NUCLEOTIDE SEQUENCE</scope>
    <source>
        <strain evidence="6">Expedition CK06-06</strain>
    </source>
</reference>
<keyword evidence="4" id="KW-0472">Membrane</keyword>
<evidence type="ECO:0000313" key="6">
    <source>
        <dbReference type="EMBL" id="GAI22497.1"/>
    </source>
</evidence>
<dbReference type="GO" id="GO:0005524">
    <property type="term" value="F:ATP binding"/>
    <property type="evidence" value="ECO:0007669"/>
    <property type="project" value="InterPro"/>
</dbReference>
<feature type="domain" description="ABC transporter" evidence="5">
    <location>
        <begin position="17"/>
        <end position="88"/>
    </location>
</feature>
<dbReference type="PANTHER" id="PTHR43297">
    <property type="entry name" value="OLIGOPEPTIDE TRANSPORT ATP-BINDING PROTEIN APPD"/>
    <property type="match status" value="1"/>
</dbReference>
<evidence type="ECO:0000259" key="5">
    <source>
        <dbReference type="Pfam" id="PF00005"/>
    </source>
</evidence>
<proteinExistence type="predicted"/>
<evidence type="ECO:0000256" key="1">
    <source>
        <dbReference type="ARBA" id="ARBA00004370"/>
    </source>
</evidence>
<dbReference type="Pfam" id="PF00005">
    <property type="entry name" value="ABC_tran"/>
    <property type="match status" value="1"/>
</dbReference>
<dbReference type="EMBL" id="BARV01018691">
    <property type="protein sequence ID" value="GAI22497.1"/>
    <property type="molecule type" value="Genomic_DNA"/>
</dbReference>
<dbReference type="AlphaFoldDB" id="X1LT21"/>
<dbReference type="GO" id="GO:0016020">
    <property type="term" value="C:membrane"/>
    <property type="evidence" value="ECO:0007669"/>
    <property type="project" value="UniProtKB-SubCell"/>
</dbReference>
<dbReference type="InterPro" id="IPR050388">
    <property type="entry name" value="ABC_Ni/Peptide_Import"/>
</dbReference>
<name>X1LT21_9ZZZZ</name>